<dbReference type="Gene3D" id="1.10.460.10">
    <property type="entry name" value="Topoisomerase I, domain 2"/>
    <property type="match status" value="1"/>
</dbReference>
<dbReference type="Pfam" id="PF01131">
    <property type="entry name" value="Topoisom_bac"/>
    <property type="match status" value="1"/>
</dbReference>
<dbReference type="EC" id="5.6.2.1" evidence="10"/>
<dbReference type="InterPro" id="IPR013825">
    <property type="entry name" value="Topo_IA_cen_sub2"/>
</dbReference>
<dbReference type="GO" id="GO:0005694">
    <property type="term" value="C:chromosome"/>
    <property type="evidence" value="ECO:0007669"/>
    <property type="project" value="InterPro"/>
</dbReference>
<reference evidence="13" key="2">
    <citation type="journal article" date="2021" name="PeerJ">
        <title>Extensive microbial diversity within the chicken gut microbiome revealed by metagenomics and culture.</title>
        <authorList>
            <person name="Gilroy R."/>
            <person name="Ravi A."/>
            <person name="Getino M."/>
            <person name="Pursley I."/>
            <person name="Horton D.L."/>
            <person name="Alikhan N.F."/>
            <person name="Baker D."/>
            <person name="Gharbi K."/>
            <person name="Hall N."/>
            <person name="Watson M."/>
            <person name="Adriaenssens E.M."/>
            <person name="Foster-Nyarko E."/>
            <person name="Jarju S."/>
            <person name="Secka A."/>
            <person name="Antonio M."/>
            <person name="Oren A."/>
            <person name="Chaudhuri R.R."/>
            <person name="La Ragione R."/>
            <person name="Hildebrand F."/>
            <person name="Pallen M.J."/>
        </authorList>
    </citation>
    <scope>NUCLEOTIDE SEQUENCE</scope>
    <source>
        <strain evidence="13">1748</strain>
    </source>
</reference>
<protein>
    <recommendedName>
        <fullName evidence="10">DNA topoisomerase 1</fullName>
        <ecNumber evidence="10">5.6.2.1</ecNumber>
    </recommendedName>
    <alternativeName>
        <fullName evidence="10">DNA topoisomerase I</fullName>
    </alternativeName>
</protein>
<reference evidence="13" key="1">
    <citation type="submission" date="2020-10" db="EMBL/GenBank/DDBJ databases">
        <authorList>
            <person name="Gilroy R."/>
        </authorList>
    </citation>
    <scope>NUCLEOTIDE SEQUENCE</scope>
    <source>
        <strain evidence="13">1748</strain>
    </source>
</reference>
<evidence type="ECO:0000259" key="11">
    <source>
        <dbReference type="PROSITE" id="PS50880"/>
    </source>
</evidence>
<dbReference type="SMART" id="SM00493">
    <property type="entry name" value="TOPRIM"/>
    <property type="match status" value="1"/>
</dbReference>
<dbReference type="InterPro" id="IPR013824">
    <property type="entry name" value="Topo_IA_cen_sub1"/>
</dbReference>
<evidence type="ECO:0000256" key="6">
    <source>
        <dbReference type="ARBA" id="ARBA00022842"/>
    </source>
</evidence>
<dbReference type="InterPro" id="IPR013497">
    <property type="entry name" value="Topo_IA_cen"/>
</dbReference>
<feature type="site" description="Interaction with DNA" evidence="10">
    <location>
        <position position="31"/>
    </location>
</feature>
<dbReference type="Gene3D" id="3.40.50.140">
    <property type="match status" value="1"/>
</dbReference>
<comment type="subunit">
    <text evidence="10">Monomer.</text>
</comment>
<dbReference type="PROSITE" id="PS52039">
    <property type="entry name" value="TOPO_IA_2"/>
    <property type="match status" value="1"/>
</dbReference>
<comment type="caution">
    <text evidence="13">The sequence shown here is derived from an EMBL/GenBank/DDBJ whole genome shotgun (WGS) entry which is preliminary data.</text>
</comment>
<dbReference type="InterPro" id="IPR003601">
    <property type="entry name" value="Topo_IA_2"/>
</dbReference>
<organism evidence="13 14">
    <name type="scientific">Candidatus Scatoplasma merdavium</name>
    <dbReference type="NCBI Taxonomy" id="2840932"/>
    <lineage>
        <taxon>Bacteria</taxon>
        <taxon>Bacillati</taxon>
        <taxon>Bacillota</taxon>
        <taxon>Bacilli</taxon>
        <taxon>Bacillales</taxon>
        <taxon>Candidatus Scatoplasma</taxon>
    </lineage>
</organism>
<gene>
    <name evidence="10 13" type="primary">topA</name>
    <name evidence="13" type="ORF">IAC78_03980</name>
</gene>
<comment type="similarity">
    <text evidence="2 10">Belongs to the type IA topoisomerase family.</text>
</comment>
<dbReference type="GO" id="GO:0003677">
    <property type="term" value="F:DNA binding"/>
    <property type="evidence" value="ECO:0007669"/>
    <property type="project" value="UniProtKB-KW"/>
</dbReference>
<keyword evidence="6" id="KW-0460">Magnesium</keyword>
<evidence type="ECO:0000256" key="7">
    <source>
        <dbReference type="ARBA" id="ARBA00023029"/>
    </source>
</evidence>
<feature type="region of interest" description="Interaction with DNA" evidence="10">
    <location>
        <begin position="163"/>
        <end position="168"/>
    </location>
</feature>
<dbReference type="NCBIfam" id="TIGR01051">
    <property type="entry name" value="topA_bact"/>
    <property type="match status" value="1"/>
</dbReference>
<dbReference type="Gene3D" id="1.10.290.10">
    <property type="entry name" value="Topoisomerase I, domain 4"/>
    <property type="match status" value="1"/>
</dbReference>
<dbReference type="InterPro" id="IPR028612">
    <property type="entry name" value="Topoisom_1_IA"/>
</dbReference>
<dbReference type="SUPFAM" id="SSF57783">
    <property type="entry name" value="Zinc beta-ribbon"/>
    <property type="match status" value="3"/>
</dbReference>
<dbReference type="CDD" id="cd00186">
    <property type="entry name" value="TOP1Ac"/>
    <property type="match status" value="1"/>
</dbReference>
<accession>A0A9D9GRI5</accession>
<dbReference type="HAMAP" id="MF_00952">
    <property type="entry name" value="Topoisom_1_prok"/>
    <property type="match status" value="1"/>
</dbReference>
<dbReference type="Gene3D" id="2.70.20.10">
    <property type="entry name" value="Topoisomerase I, domain 3"/>
    <property type="match status" value="1"/>
</dbReference>
<dbReference type="InterPro" id="IPR005733">
    <property type="entry name" value="TopoI_bac-type"/>
</dbReference>
<comment type="function">
    <text evidence="10">Releases the supercoiling and torsional tension of DNA, which is introduced during the DNA replication and transcription, by transiently cleaving and rejoining one strand of the DNA duplex. Introduces a single-strand break via transesterification at a target site in duplex DNA. The scissile phosphodiester is attacked by the catalytic tyrosine of the enzyme, resulting in the formation of a DNA-(5'-phosphotyrosyl)-enzyme intermediate and the expulsion of a 3'-OH DNA strand. The free DNA strand then undergoes passage around the unbroken strand, thus removing DNA supercoils. Finally, in the religation step, the DNA 3'-OH attacks the covalent intermediate to expel the active-site tyrosine and restore the DNA phosphodiester backbone.</text>
</comment>
<dbReference type="SUPFAM" id="SSF56712">
    <property type="entry name" value="Prokaryotic type I DNA topoisomerase"/>
    <property type="match status" value="1"/>
</dbReference>
<evidence type="ECO:0000313" key="14">
    <source>
        <dbReference type="Proteomes" id="UP000823629"/>
    </source>
</evidence>
<keyword evidence="8 10" id="KW-0238">DNA-binding</keyword>
<comment type="catalytic activity">
    <reaction evidence="1 10">
        <text>ATP-independent breakage of single-stranded DNA, followed by passage and rejoining.</text>
        <dbReference type="EC" id="5.6.2.1"/>
    </reaction>
</comment>
<keyword evidence="5" id="KW-0862">Zinc</keyword>
<evidence type="ECO:0000259" key="12">
    <source>
        <dbReference type="PROSITE" id="PS52039"/>
    </source>
</evidence>
<name>A0A9D9GRI5_9BACL</name>
<dbReference type="Pfam" id="PF01396">
    <property type="entry name" value="Zn_ribbon_Top1"/>
    <property type="match status" value="3"/>
</dbReference>
<sequence>MKLVIVESPNKTKTISQFLGSDYKVMASVGHVRDLATSGHKGFGVDIENGFKPNYVVLSNKEETISKLKKEVAKAEEVYLATDPDREGEAIAWHLAIVLGLDVKTVKRLTFNAITKKAVLQAMEHPNHINMDLVASQETRRILDRIIGFDLSSLTRSKIKADSAGRVQSVTLKMIVEHQKEIDAFISKNYYDIDAEFGESKLKANLYSYNGETFKPYSIDSEEKLEKIKKELPETFKVEPLVYTKRYNQPRLPFTTSSLQQEAFTRFNYGVKKTSSLAQRLFEGVEIRGEFKALITYIRTDSTRLAPDFVEVASQFIVNHFGAEYYKGETNKKGKSELVQDAHEAIRPIDLNITPASIKGEIPADMYNLYRLIYARSLASLMKPKEDDVTSVSFFGNNYIFKTDAVKTSFKGYSVIYEELGFPSKQSAQELPQEIVEAASKSEEVKLAKLNIESKTTQPPSKYNDGTVVKLMEEKGIGRPSTYSSTISTLVDREYVTSDKHVLTPTESGTLVVNELEKFFPDLMDYNYTKQMEDNLEKIKEGDASKVQLLSDFYTTFKKEYDYAKSNMEKVPEVETGETCPICGAPLVYRKSRYGQFIGCKNYPKCKYIKREPKVVEEVEGRVCPECGSKLVYRFTKRGEKFIGCSNFPKCKYTENLQGQKTVVENSKEGQPCPKCHEGHLVIKRSKFGPFYACSNHPKCDYTEPLKPRSKKKVKDEN</sequence>
<comment type="caution">
    <text evidence="10">Lacks conserved residue(s) required for the propagation of feature annotation.</text>
</comment>
<dbReference type="InterPro" id="IPR003602">
    <property type="entry name" value="Topo_IA_DNA-bd_dom"/>
</dbReference>
<keyword evidence="9 10" id="KW-0413">Isomerase</keyword>
<evidence type="ECO:0000256" key="4">
    <source>
        <dbReference type="ARBA" id="ARBA00022771"/>
    </source>
</evidence>
<dbReference type="SMART" id="SM00437">
    <property type="entry name" value="TOP1Ac"/>
    <property type="match status" value="1"/>
</dbReference>
<feature type="active site" description="O-(5'-phospho-DNA)-tyrosine intermediate" evidence="10">
    <location>
        <position position="297"/>
    </location>
</feature>
<evidence type="ECO:0000256" key="8">
    <source>
        <dbReference type="ARBA" id="ARBA00023125"/>
    </source>
</evidence>
<feature type="domain" description="Toprim" evidence="11">
    <location>
        <begin position="1"/>
        <end position="114"/>
    </location>
</feature>
<evidence type="ECO:0000313" key="13">
    <source>
        <dbReference type="EMBL" id="MBO8414608.1"/>
    </source>
</evidence>
<feature type="domain" description="Topo IA-type catalytic" evidence="12">
    <location>
        <begin position="130"/>
        <end position="561"/>
    </location>
</feature>
<dbReference type="GO" id="GO:0008270">
    <property type="term" value="F:zinc ion binding"/>
    <property type="evidence" value="ECO:0007669"/>
    <property type="project" value="UniProtKB-KW"/>
</dbReference>
<dbReference type="Proteomes" id="UP000823629">
    <property type="component" value="Unassembled WGS sequence"/>
</dbReference>
<evidence type="ECO:0000256" key="1">
    <source>
        <dbReference type="ARBA" id="ARBA00000213"/>
    </source>
</evidence>
<dbReference type="InterPro" id="IPR023405">
    <property type="entry name" value="Topo_IA_core_domain"/>
</dbReference>
<proteinExistence type="inferred from homology"/>
<evidence type="ECO:0000256" key="9">
    <source>
        <dbReference type="ARBA" id="ARBA00023235"/>
    </source>
</evidence>
<dbReference type="Gene3D" id="3.30.65.10">
    <property type="entry name" value="Bacterial Topoisomerase I, domain 1"/>
    <property type="match status" value="3"/>
</dbReference>
<dbReference type="GO" id="GO:0006265">
    <property type="term" value="P:DNA topological change"/>
    <property type="evidence" value="ECO:0007669"/>
    <property type="project" value="UniProtKB-UniRule"/>
</dbReference>
<dbReference type="CDD" id="cd03363">
    <property type="entry name" value="TOPRIM_TopoIA_TopoI"/>
    <property type="match status" value="1"/>
</dbReference>
<dbReference type="InterPro" id="IPR013826">
    <property type="entry name" value="Topo_IA_cen_sub3"/>
</dbReference>
<dbReference type="InterPro" id="IPR000380">
    <property type="entry name" value="Topo_IA"/>
</dbReference>
<dbReference type="InterPro" id="IPR013498">
    <property type="entry name" value="Topo_IA_Znf"/>
</dbReference>
<dbReference type="Pfam" id="PF01751">
    <property type="entry name" value="Toprim"/>
    <property type="match status" value="1"/>
</dbReference>
<feature type="site" description="Interaction with DNA" evidence="10">
    <location>
        <position position="493"/>
    </location>
</feature>
<keyword evidence="3" id="KW-0479">Metal-binding</keyword>
<evidence type="ECO:0000256" key="5">
    <source>
        <dbReference type="ARBA" id="ARBA00022833"/>
    </source>
</evidence>
<dbReference type="PANTHER" id="PTHR42785:SF1">
    <property type="entry name" value="DNA TOPOISOMERASE"/>
    <property type="match status" value="1"/>
</dbReference>
<dbReference type="InterPro" id="IPR034149">
    <property type="entry name" value="TOPRIM_TopoI"/>
</dbReference>
<feature type="site" description="Interaction with DNA" evidence="10">
    <location>
        <position position="141"/>
    </location>
</feature>
<dbReference type="PROSITE" id="PS50880">
    <property type="entry name" value="TOPRIM"/>
    <property type="match status" value="1"/>
</dbReference>
<dbReference type="PRINTS" id="PR00417">
    <property type="entry name" value="PRTPISMRASEI"/>
</dbReference>
<feature type="site" description="Interaction with DNA" evidence="10">
    <location>
        <position position="144"/>
    </location>
</feature>
<dbReference type="SMART" id="SM00436">
    <property type="entry name" value="TOP1Bc"/>
    <property type="match status" value="1"/>
</dbReference>
<evidence type="ECO:0000256" key="3">
    <source>
        <dbReference type="ARBA" id="ARBA00022723"/>
    </source>
</evidence>
<dbReference type="PANTHER" id="PTHR42785">
    <property type="entry name" value="DNA TOPOISOMERASE, TYPE IA, CORE"/>
    <property type="match status" value="1"/>
</dbReference>
<evidence type="ECO:0000256" key="10">
    <source>
        <dbReference type="HAMAP-Rule" id="MF_00952"/>
    </source>
</evidence>
<dbReference type="GO" id="GO:0003917">
    <property type="term" value="F:DNA topoisomerase type I (single strand cut, ATP-independent) activity"/>
    <property type="evidence" value="ECO:0007669"/>
    <property type="project" value="UniProtKB-UniRule"/>
</dbReference>
<keyword evidence="7 10" id="KW-0799">Topoisomerase</keyword>
<keyword evidence="4" id="KW-0863">Zinc-finger</keyword>
<feature type="site" description="Interaction with DNA" evidence="10">
    <location>
        <position position="140"/>
    </location>
</feature>
<evidence type="ECO:0000256" key="2">
    <source>
        <dbReference type="ARBA" id="ARBA00009446"/>
    </source>
</evidence>
<dbReference type="InterPro" id="IPR006171">
    <property type="entry name" value="TOPRIM_dom"/>
</dbReference>
<dbReference type="EMBL" id="JADING010000115">
    <property type="protein sequence ID" value="MBO8414608.1"/>
    <property type="molecule type" value="Genomic_DNA"/>
</dbReference>
<feature type="site" description="Interaction with DNA" evidence="10">
    <location>
        <position position="299"/>
    </location>
</feature>
<dbReference type="AlphaFoldDB" id="A0A9D9GRI5"/>